<dbReference type="GO" id="GO:0006508">
    <property type="term" value="P:proteolysis"/>
    <property type="evidence" value="ECO:0007669"/>
    <property type="project" value="InterPro"/>
</dbReference>
<evidence type="ECO:0000313" key="3">
    <source>
        <dbReference type="Ensembl" id="ENSMSIP00000020064.1"/>
    </source>
</evidence>
<dbReference type="SUPFAM" id="SSF50494">
    <property type="entry name" value="Trypsin-like serine proteases"/>
    <property type="match status" value="1"/>
</dbReference>
<dbReference type="InterPro" id="IPR001254">
    <property type="entry name" value="Trypsin_dom"/>
</dbReference>
<reference evidence="3" key="1">
    <citation type="submission" date="2025-08" db="UniProtKB">
        <authorList>
            <consortium name="Ensembl"/>
        </authorList>
    </citation>
    <scope>IDENTIFICATION</scope>
</reference>
<dbReference type="InterPro" id="IPR043504">
    <property type="entry name" value="Peptidase_S1_PA_chymotrypsin"/>
</dbReference>
<proteinExistence type="predicted"/>
<evidence type="ECO:0000259" key="2">
    <source>
        <dbReference type="PROSITE" id="PS50240"/>
    </source>
</evidence>
<dbReference type="Ensembl" id="ENSMSIT00000025324.1">
    <property type="protein sequence ID" value="ENSMSIP00000020064.1"/>
    <property type="gene ID" value="ENSMSIG00000017037.1"/>
</dbReference>
<dbReference type="PROSITE" id="PS50240">
    <property type="entry name" value="TRYPSIN_DOM"/>
    <property type="match status" value="1"/>
</dbReference>
<sequence length="223" mass="24541">MLGYTDLNNPTRYSRTMSVQKVIVHKDYNRFHTQGSDIVLLQLRSSVEYSSHILPACVPEENIKIPKEKACWASGWGYLREDVRIPLPNELYEAELIIMSNDQCKGFFPPPVPGSGRSYYIYDDMVCAADYGMSKSICADTTPSQMPTTQLSCWHTVVSCVIKGDSSGGESIIALRSLSPYQPHPAGGGRAPAGGGLGCCILLILWRLKKGSFSGLEKNTENI</sequence>
<feature type="domain" description="Peptidase S1" evidence="2">
    <location>
        <begin position="1"/>
        <end position="199"/>
    </location>
</feature>
<dbReference type="GO" id="GO:0004252">
    <property type="term" value="F:serine-type endopeptidase activity"/>
    <property type="evidence" value="ECO:0007669"/>
    <property type="project" value="InterPro"/>
</dbReference>
<dbReference type="PANTHER" id="PTHR24253">
    <property type="entry name" value="TRANSMEMBRANE PROTEASE SERINE"/>
    <property type="match status" value="1"/>
</dbReference>
<dbReference type="Gene3D" id="2.40.10.10">
    <property type="entry name" value="Trypsin-like serine proteases"/>
    <property type="match status" value="1"/>
</dbReference>
<organism evidence="3 4">
    <name type="scientific">Mus spicilegus</name>
    <name type="common">Mound-building mouse</name>
    <dbReference type="NCBI Taxonomy" id="10103"/>
    <lineage>
        <taxon>Eukaryota</taxon>
        <taxon>Metazoa</taxon>
        <taxon>Chordata</taxon>
        <taxon>Craniata</taxon>
        <taxon>Vertebrata</taxon>
        <taxon>Euteleostomi</taxon>
        <taxon>Mammalia</taxon>
        <taxon>Eutheria</taxon>
        <taxon>Euarchontoglires</taxon>
        <taxon>Glires</taxon>
        <taxon>Rodentia</taxon>
        <taxon>Myomorpha</taxon>
        <taxon>Muroidea</taxon>
        <taxon>Muridae</taxon>
        <taxon>Murinae</taxon>
        <taxon>Mus</taxon>
        <taxon>Mus</taxon>
    </lineage>
</organism>
<dbReference type="InterPro" id="IPR009003">
    <property type="entry name" value="Peptidase_S1_PA"/>
</dbReference>
<protein>
    <submittedName>
        <fullName evidence="3">Serine protease 40</fullName>
    </submittedName>
</protein>
<dbReference type="AlphaFoldDB" id="A0A8C6HCY0"/>
<accession>A0A8C6HCY0</accession>
<name>A0A8C6HCY0_MUSSI</name>
<keyword evidence="4" id="KW-1185">Reference proteome</keyword>
<evidence type="ECO:0000256" key="1">
    <source>
        <dbReference type="ARBA" id="ARBA00023157"/>
    </source>
</evidence>
<evidence type="ECO:0000313" key="4">
    <source>
        <dbReference type="Proteomes" id="UP000694415"/>
    </source>
</evidence>
<dbReference type="GeneTree" id="ENSGT00940000157345"/>
<dbReference type="PANTHER" id="PTHR24253:SF42">
    <property type="entry name" value="PROTEASE, SERINE 47"/>
    <property type="match status" value="1"/>
</dbReference>
<keyword evidence="1" id="KW-1015">Disulfide bond</keyword>
<dbReference type="SMART" id="SM00020">
    <property type="entry name" value="Tryp_SPc"/>
    <property type="match status" value="1"/>
</dbReference>
<dbReference type="Pfam" id="PF00089">
    <property type="entry name" value="Trypsin"/>
    <property type="match status" value="1"/>
</dbReference>
<dbReference type="Proteomes" id="UP000694415">
    <property type="component" value="Unplaced"/>
</dbReference>
<reference evidence="3" key="2">
    <citation type="submission" date="2025-09" db="UniProtKB">
        <authorList>
            <consortium name="Ensembl"/>
        </authorList>
    </citation>
    <scope>IDENTIFICATION</scope>
</reference>